<dbReference type="PANTHER" id="PTHR24185:SF1">
    <property type="entry name" value="CALCIUM-INDEPENDENT PHOSPHOLIPASE A2-GAMMA"/>
    <property type="match status" value="1"/>
</dbReference>
<comment type="caution">
    <text evidence="7">The sequence shown here is derived from an EMBL/GenBank/DDBJ whole genome shotgun (WGS) entry which is preliminary data.</text>
</comment>
<feature type="region of interest" description="Disordered" evidence="5">
    <location>
        <begin position="208"/>
        <end position="234"/>
    </location>
</feature>
<dbReference type="GO" id="GO:0016042">
    <property type="term" value="P:lipid catabolic process"/>
    <property type="evidence" value="ECO:0007669"/>
    <property type="project" value="UniProtKB-KW"/>
</dbReference>
<dbReference type="GO" id="GO:0019369">
    <property type="term" value="P:arachidonate metabolic process"/>
    <property type="evidence" value="ECO:0007669"/>
    <property type="project" value="TreeGrafter"/>
</dbReference>
<feature type="domain" description="PNPLA" evidence="6">
    <location>
        <begin position="7"/>
        <end position="218"/>
    </location>
</feature>
<gene>
    <name evidence="7" type="ORF">FNW21_09865</name>
</gene>
<protein>
    <recommendedName>
        <fullName evidence="6">PNPLA domain-containing protein</fullName>
    </recommendedName>
</protein>
<dbReference type="GO" id="GO:0047499">
    <property type="term" value="F:calcium-independent phospholipase A2 activity"/>
    <property type="evidence" value="ECO:0007669"/>
    <property type="project" value="TreeGrafter"/>
</dbReference>
<evidence type="ECO:0000256" key="5">
    <source>
        <dbReference type="SAM" id="MobiDB-lite"/>
    </source>
</evidence>
<evidence type="ECO:0000256" key="4">
    <source>
        <dbReference type="PROSITE-ProRule" id="PRU01161"/>
    </source>
</evidence>
<evidence type="ECO:0000256" key="1">
    <source>
        <dbReference type="ARBA" id="ARBA00022801"/>
    </source>
</evidence>
<dbReference type="PROSITE" id="PS51635">
    <property type="entry name" value="PNPLA"/>
    <property type="match status" value="1"/>
</dbReference>
<dbReference type="AlphaFoldDB" id="A0A553E2Y2"/>
<evidence type="ECO:0000259" key="6">
    <source>
        <dbReference type="PROSITE" id="PS51635"/>
    </source>
</evidence>
<keyword evidence="1" id="KW-0378">Hydrolase</keyword>
<comment type="caution">
    <text evidence="4">Lacks conserved residue(s) required for the propagation of feature annotation.</text>
</comment>
<accession>A0A553E2Y2</accession>
<keyword evidence="3" id="KW-0443">Lipid metabolism</keyword>
<evidence type="ECO:0000313" key="8">
    <source>
        <dbReference type="Proteomes" id="UP000316371"/>
    </source>
</evidence>
<dbReference type="InterPro" id="IPR016035">
    <property type="entry name" value="Acyl_Trfase/lysoPLipase"/>
</dbReference>
<feature type="compositionally biased region" description="Low complexity" evidence="5">
    <location>
        <begin position="222"/>
        <end position="234"/>
    </location>
</feature>
<name>A0A553E2Y2_9FLAO</name>
<dbReference type="RefSeq" id="WP_144256575.1">
    <property type="nucleotide sequence ID" value="NZ_VJZT01000009.1"/>
</dbReference>
<proteinExistence type="predicted"/>
<dbReference type="EMBL" id="VJZT01000009">
    <property type="protein sequence ID" value="TRX39232.1"/>
    <property type="molecule type" value="Genomic_DNA"/>
</dbReference>
<feature type="compositionally biased region" description="Polar residues" evidence="5">
    <location>
        <begin position="208"/>
        <end position="221"/>
    </location>
</feature>
<reference evidence="7 8" key="1">
    <citation type="submission" date="2019-07" db="EMBL/GenBank/DDBJ databases">
        <title>Novel species of Flavobacterium.</title>
        <authorList>
            <person name="Liu Q."/>
            <person name="Xin Y.-H."/>
        </authorList>
    </citation>
    <scope>NUCLEOTIDE SEQUENCE [LARGE SCALE GENOMIC DNA]</scope>
    <source>
        <strain evidence="7 8">LB1R34</strain>
    </source>
</reference>
<organism evidence="7 8">
    <name type="scientific">Flavobacterium restrictum</name>
    <dbReference type="NCBI Taxonomy" id="2594428"/>
    <lineage>
        <taxon>Bacteria</taxon>
        <taxon>Pseudomonadati</taxon>
        <taxon>Bacteroidota</taxon>
        <taxon>Flavobacteriia</taxon>
        <taxon>Flavobacteriales</taxon>
        <taxon>Flavobacteriaceae</taxon>
        <taxon>Flavobacterium</taxon>
    </lineage>
</organism>
<dbReference type="InterPro" id="IPR002641">
    <property type="entry name" value="PNPLA_dom"/>
</dbReference>
<dbReference type="PANTHER" id="PTHR24185">
    <property type="entry name" value="CALCIUM-INDEPENDENT PHOSPHOLIPASE A2-GAMMA"/>
    <property type="match status" value="1"/>
</dbReference>
<sequence>MQKFRILTIDKEGFRGEVPVTILKEIERRSGGKKIIEMFDLIVGTSSGGIITSALAINNPHQPDEPLYSLDEIMTIYLSQSQKMFSKRGLVHRTLEQLKNYMTLQFETEGFEKVFKEVVGEYRLKDCLKHLLNHGYATPTFRESLLATSPKINPESSSSNQNDRVSADLKKNESVLAFSKDSNLYLPPTIPQKELDYKDVYVLSIGNGTVNPENDGSTTAPKDSSVSKKNNTNTSTNLALPQDYDLIKIIEEGNYLRLNIAIDTPHNTETTQYLIDATQEQILNKEENMIKLDALMEKMLETN</sequence>
<evidence type="ECO:0000256" key="3">
    <source>
        <dbReference type="ARBA" id="ARBA00023098"/>
    </source>
</evidence>
<evidence type="ECO:0000256" key="2">
    <source>
        <dbReference type="ARBA" id="ARBA00022963"/>
    </source>
</evidence>
<dbReference type="GO" id="GO:0016020">
    <property type="term" value="C:membrane"/>
    <property type="evidence" value="ECO:0007669"/>
    <property type="project" value="TreeGrafter"/>
</dbReference>
<keyword evidence="2" id="KW-0442">Lipid degradation</keyword>
<keyword evidence="8" id="KW-1185">Reference proteome</keyword>
<dbReference type="Proteomes" id="UP000316371">
    <property type="component" value="Unassembled WGS sequence"/>
</dbReference>
<feature type="short sequence motif" description="GXSXG" evidence="4">
    <location>
        <begin position="44"/>
        <end position="48"/>
    </location>
</feature>
<dbReference type="OrthoDB" id="9807112at2"/>
<dbReference type="SUPFAM" id="SSF52151">
    <property type="entry name" value="FabD/lysophospholipase-like"/>
    <property type="match status" value="1"/>
</dbReference>
<dbReference type="Gene3D" id="3.40.1090.10">
    <property type="entry name" value="Cytosolic phospholipase A2 catalytic domain"/>
    <property type="match status" value="1"/>
</dbReference>
<evidence type="ECO:0000313" key="7">
    <source>
        <dbReference type="EMBL" id="TRX39232.1"/>
    </source>
</evidence>
<dbReference type="Pfam" id="PF01734">
    <property type="entry name" value="Patatin"/>
    <property type="match status" value="1"/>
</dbReference>